<evidence type="ECO:0000313" key="3">
    <source>
        <dbReference type="EMBL" id="ROT69681.1"/>
    </source>
</evidence>
<feature type="region of interest" description="Disordered" evidence="1">
    <location>
        <begin position="105"/>
        <end position="127"/>
    </location>
</feature>
<evidence type="ECO:0000313" key="4">
    <source>
        <dbReference type="Proteomes" id="UP000283509"/>
    </source>
</evidence>
<evidence type="ECO:0000256" key="1">
    <source>
        <dbReference type="SAM" id="MobiDB-lite"/>
    </source>
</evidence>
<protein>
    <submittedName>
        <fullName evidence="3">Uncharacterized protein</fullName>
    </submittedName>
</protein>
<comment type="caution">
    <text evidence="3">The sequence shown here is derived from an EMBL/GenBank/DDBJ whole genome shotgun (WGS) entry which is preliminary data.</text>
</comment>
<sequence>MLSSPPPSPLVIPSSPYFSSHFSPPPPWIAIPSSFLPSSPDFFHHSPPPLDLPSHLFLSLPPPPAVSPSLPPFHPSPWILHPASLPSLLPWILIASPLPPHPPSNPCRPLPLTLPPPPTQPPPPPLTALLTRPPPSLAALLPFPLLPLTSLLLPPTRPPPSSPNRLPPSASQRLLHNRGRKSDATSAGSGAWLSGEAAFPYPNSPSPSLFPFPFPSYRPRLFFPSPPSRFPSYPHSIALRLSFPPRLRPFPLFFPLPTSLLSVSSFLSPAPPFPVTLLPFPPFPLPSSLPPFEVWPSTRDPPSPFPSTIPPSPSSPIPSPPHPPTSTAIINCEKKKKNKKTEKNPNVSLCLALWDGVLSLLFAGCCLVLLSPVPRCAYHLFVARAFHLFIAYTCHFPYPSLYPSLPLPLLLYPSSPYQSLPFLSSQSFTLTPVFTFLSHYPYPQSLPFSSIALTQSSLHCLTQFFFSSIALTPVLLAFSLLPLPLPQSLAFSSITLTPVFSLLFHCPYPSL</sequence>
<keyword evidence="4" id="KW-1185">Reference proteome</keyword>
<reference evidence="3 4" key="2">
    <citation type="submission" date="2019-01" db="EMBL/GenBank/DDBJ databases">
        <title>The decoding of complex shrimp genome reveals the adaptation for benthos swimmer, frequently molting mechanism and breeding impact on genome.</title>
        <authorList>
            <person name="Sun Y."/>
            <person name="Gao Y."/>
            <person name="Yu Y."/>
        </authorList>
    </citation>
    <scope>NUCLEOTIDE SEQUENCE [LARGE SCALE GENOMIC DNA]</scope>
    <source>
        <tissue evidence="3">Muscle</tissue>
    </source>
</reference>
<reference evidence="3 4" key="1">
    <citation type="submission" date="2018-04" db="EMBL/GenBank/DDBJ databases">
        <authorList>
            <person name="Zhang X."/>
            <person name="Yuan J."/>
            <person name="Li F."/>
            <person name="Xiang J."/>
        </authorList>
    </citation>
    <scope>NUCLEOTIDE SEQUENCE [LARGE SCALE GENOMIC DNA]</scope>
    <source>
        <tissue evidence="3">Muscle</tissue>
    </source>
</reference>
<proteinExistence type="predicted"/>
<gene>
    <name evidence="3" type="ORF">C7M84_012100</name>
</gene>
<feature type="transmembrane region" description="Helical" evidence="2">
    <location>
        <begin position="377"/>
        <end position="398"/>
    </location>
</feature>
<evidence type="ECO:0000256" key="2">
    <source>
        <dbReference type="SAM" id="Phobius"/>
    </source>
</evidence>
<feature type="region of interest" description="Disordered" evidence="1">
    <location>
        <begin position="299"/>
        <end position="324"/>
    </location>
</feature>
<keyword evidence="2" id="KW-0812">Transmembrane</keyword>
<keyword evidence="2" id="KW-1133">Transmembrane helix</keyword>
<organism evidence="3 4">
    <name type="scientific">Penaeus vannamei</name>
    <name type="common">Whiteleg shrimp</name>
    <name type="synonym">Litopenaeus vannamei</name>
    <dbReference type="NCBI Taxonomy" id="6689"/>
    <lineage>
        <taxon>Eukaryota</taxon>
        <taxon>Metazoa</taxon>
        <taxon>Ecdysozoa</taxon>
        <taxon>Arthropoda</taxon>
        <taxon>Crustacea</taxon>
        <taxon>Multicrustacea</taxon>
        <taxon>Malacostraca</taxon>
        <taxon>Eumalacostraca</taxon>
        <taxon>Eucarida</taxon>
        <taxon>Decapoda</taxon>
        <taxon>Dendrobranchiata</taxon>
        <taxon>Penaeoidea</taxon>
        <taxon>Penaeidae</taxon>
        <taxon>Penaeus</taxon>
    </lineage>
</organism>
<feature type="transmembrane region" description="Helical" evidence="2">
    <location>
        <begin position="351"/>
        <end position="370"/>
    </location>
</feature>
<feature type="transmembrane region" description="Helical" evidence="2">
    <location>
        <begin position="458"/>
        <end position="483"/>
    </location>
</feature>
<dbReference type="EMBL" id="QCYY01002533">
    <property type="protein sequence ID" value="ROT69681.1"/>
    <property type="molecule type" value="Genomic_DNA"/>
</dbReference>
<accession>A0A423SZQ3</accession>
<keyword evidence="2" id="KW-0472">Membrane</keyword>
<name>A0A423SZQ3_PENVA</name>
<dbReference type="AlphaFoldDB" id="A0A423SZQ3"/>
<dbReference type="Proteomes" id="UP000283509">
    <property type="component" value="Unassembled WGS sequence"/>
</dbReference>